<dbReference type="PANTHER" id="PTHR48043:SF145">
    <property type="entry name" value="FI06409P-RELATED"/>
    <property type="match status" value="1"/>
</dbReference>
<dbReference type="Gene3D" id="3.40.50.2000">
    <property type="entry name" value="Glycogen Phosphorylase B"/>
    <property type="match status" value="2"/>
</dbReference>
<keyword evidence="3" id="KW-0472">Membrane</keyword>
<comment type="caution">
    <text evidence="5">The sequence shown here is derived from an EMBL/GenBank/DDBJ whole genome shotgun (WGS) entry which is preliminary data.</text>
</comment>
<dbReference type="PANTHER" id="PTHR48043">
    <property type="entry name" value="EG:EG0003.4 PROTEIN-RELATED"/>
    <property type="match status" value="1"/>
</dbReference>
<feature type="chain" id="PRO_5045041871" evidence="4">
    <location>
        <begin position="24"/>
        <end position="581"/>
    </location>
</feature>
<accession>A0ABM8VZF4</accession>
<keyword evidence="4" id="KW-0732">Signal</keyword>
<keyword evidence="1" id="KW-0328">Glycosyltransferase</keyword>
<keyword evidence="6" id="KW-1185">Reference proteome</keyword>
<gene>
    <name evidence="5" type="ORF">GMARGA_LOCUS1464</name>
</gene>
<keyword evidence="3" id="KW-1133">Transmembrane helix</keyword>
<dbReference type="SUPFAM" id="SSF53756">
    <property type="entry name" value="UDP-Glycosyltransferase/glycogen phosphorylase"/>
    <property type="match status" value="1"/>
</dbReference>
<protein>
    <submittedName>
        <fullName evidence="5">46303_t:CDS:1</fullName>
    </submittedName>
</protein>
<sequence length="581" mass="66296">MYSKLWYLAIFIILFININLVTGTHGTENNNEFIQRELDIDKSDTPKKILVGSIIGGGSHLNPMLEICRILMDRGYNVTLVAPGNFTATSTLYHSIPQIITDMRKDEYVPPEVRELYFNEYNIKNYAKVVGMFTYGYPKFFNDYLQAYKEIKADLFFCDYIVNEACFDLAWKLKKPVVGYTSDFTPPPPIRSDPMGMGSCHVSMENQSFYNRFICAIVQPLRVIWAFRGLLNDINAKRVEVGVNKYHDFRGRTNTLFLLDNFFGFEVPTAWPPLHQEIGPILPDTFPNLSPELDLFLSTHPRTMYIALGSNMFTTSENYATLLQSALELINQNILDGVIWATVKFNESELPITFNLSNDDIIPISNLINNQHPHFYIMKYAPQFAILSHENTKVFLSHGGVGSGHESMYTATPMLVLPIALDQPGNAERLELTGMALKLSKLDLKVDDIISKVVRLLNEESFKMNARRMQVLAKFNSKRKYRGADLIEMVLNLANHDSSRNENGELEVDIETLLRSWVTPDSRMGFIRGNYLDVFGVALIIALVLFICLGYGFYKAALFGFRKWSLRSRESQQSLSKTKNE</sequence>
<evidence type="ECO:0000313" key="6">
    <source>
        <dbReference type="Proteomes" id="UP000789901"/>
    </source>
</evidence>
<name>A0ABM8VZF4_GIGMA</name>
<feature type="signal peptide" evidence="4">
    <location>
        <begin position="1"/>
        <end position="23"/>
    </location>
</feature>
<evidence type="ECO:0000256" key="3">
    <source>
        <dbReference type="SAM" id="Phobius"/>
    </source>
</evidence>
<feature type="transmembrane region" description="Helical" evidence="3">
    <location>
        <begin position="531"/>
        <end position="554"/>
    </location>
</feature>
<dbReference type="InterPro" id="IPR050271">
    <property type="entry name" value="UDP-glycosyltransferase"/>
</dbReference>
<dbReference type="Pfam" id="PF00201">
    <property type="entry name" value="UDPGT"/>
    <property type="match status" value="1"/>
</dbReference>
<keyword evidence="3" id="KW-0812">Transmembrane</keyword>
<dbReference type="Proteomes" id="UP000789901">
    <property type="component" value="Unassembled WGS sequence"/>
</dbReference>
<organism evidence="5 6">
    <name type="scientific">Gigaspora margarita</name>
    <dbReference type="NCBI Taxonomy" id="4874"/>
    <lineage>
        <taxon>Eukaryota</taxon>
        <taxon>Fungi</taxon>
        <taxon>Fungi incertae sedis</taxon>
        <taxon>Mucoromycota</taxon>
        <taxon>Glomeromycotina</taxon>
        <taxon>Glomeromycetes</taxon>
        <taxon>Diversisporales</taxon>
        <taxon>Gigasporaceae</taxon>
        <taxon>Gigaspora</taxon>
    </lineage>
</organism>
<proteinExistence type="predicted"/>
<evidence type="ECO:0000256" key="2">
    <source>
        <dbReference type="ARBA" id="ARBA00022679"/>
    </source>
</evidence>
<dbReference type="InterPro" id="IPR002213">
    <property type="entry name" value="UDP_glucos_trans"/>
</dbReference>
<evidence type="ECO:0000256" key="4">
    <source>
        <dbReference type="SAM" id="SignalP"/>
    </source>
</evidence>
<evidence type="ECO:0000313" key="5">
    <source>
        <dbReference type="EMBL" id="CAG8485665.1"/>
    </source>
</evidence>
<dbReference type="EMBL" id="CAJVQB010000382">
    <property type="protein sequence ID" value="CAG8485665.1"/>
    <property type="molecule type" value="Genomic_DNA"/>
</dbReference>
<dbReference type="CDD" id="cd03784">
    <property type="entry name" value="GT1_Gtf-like"/>
    <property type="match status" value="1"/>
</dbReference>
<reference evidence="5 6" key="1">
    <citation type="submission" date="2021-06" db="EMBL/GenBank/DDBJ databases">
        <authorList>
            <person name="Kallberg Y."/>
            <person name="Tangrot J."/>
            <person name="Rosling A."/>
        </authorList>
    </citation>
    <scope>NUCLEOTIDE SEQUENCE [LARGE SCALE GENOMIC DNA]</scope>
    <source>
        <strain evidence="5 6">120-4 pot B 10/14</strain>
    </source>
</reference>
<keyword evidence="2" id="KW-0808">Transferase</keyword>
<evidence type="ECO:0000256" key="1">
    <source>
        <dbReference type="ARBA" id="ARBA00022676"/>
    </source>
</evidence>